<dbReference type="InterPro" id="IPR035979">
    <property type="entry name" value="RBD_domain_sf"/>
</dbReference>
<feature type="compositionally biased region" description="Basic and acidic residues" evidence="2">
    <location>
        <begin position="189"/>
        <end position="200"/>
    </location>
</feature>
<evidence type="ECO:0000259" key="3">
    <source>
        <dbReference type="PROSITE" id="PS50102"/>
    </source>
</evidence>
<feature type="region of interest" description="Disordered" evidence="2">
    <location>
        <begin position="84"/>
        <end position="464"/>
    </location>
</feature>
<name>A0A8W8IY21_MAGGI</name>
<keyword evidence="5" id="KW-1185">Reference proteome</keyword>
<feature type="compositionally biased region" description="Basic and acidic residues" evidence="2">
    <location>
        <begin position="338"/>
        <end position="354"/>
    </location>
</feature>
<dbReference type="Pfam" id="PF00076">
    <property type="entry name" value="RRM_1"/>
    <property type="match status" value="1"/>
</dbReference>
<evidence type="ECO:0000313" key="5">
    <source>
        <dbReference type="Proteomes" id="UP000005408"/>
    </source>
</evidence>
<reference evidence="4" key="1">
    <citation type="submission" date="2022-08" db="UniProtKB">
        <authorList>
            <consortium name="EnsemblMetazoa"/>
        </authorList>
    </citation>
    <scope>IDENTIFICATION</scope>
    <source>
        <strain evidence="4">05x7-T-G4-1.051#20</strain>
    </source>
</reference>
<dbReference type="PANTHER" id="PTHR15241:SF390">
    <property type="entry name" value="POLYADENYLATE-BINDING PROTEIN"/>
    <property type="match status" value="1"/>
</dbReference>
<feature type="compositionally biased region" description="Basic and acidic residues" evidence="2">
    <location>
        <begin position="376"/>
        <end position="385"/>
    </location>
</feature>
<evidence type="ECO:0000313" key="4">
    <source>
        <dbReference type="EnsemblMetazoa" id="G16197.13:cds"/>
    </source>
</evidence>
<feature type="compositionally biased region" description="Gly residues" evidence="2">
    <location>
        <begin position="328"/>
        <end position="337"/>
    </location>
</feature>
<dbReference type="AlphaFoldDB" id="A0A8W8IY21"/>
<dbReference type="Proteomes" id="UP000005408">
    <property type="component" value="Unassembled WGS sequence"/>
</dbReference>
<feature type="compositionally biased region" description="Low complexity" evidence="2">
    <location>
        <begin position="453"/>
        <end position="464"/>
    </location>
</feature>
<proteinExistence type="predicted"/>
<dbReference type="PANTHER" id="PTHR15241">
    <property type="entry name" value="TRANSFORMER-2-RELATED"/>
    <property type="match status" value="1"/>
</dbReference>
<accession>A0A8W8IY21</accession>
<feature type="compositionally biased region" description="Pro residues" evidence="2">
    <location>
        <begin position="405"/>
        <end position="418"/>
    </location>
</feature>
<feature type="compositionally biased region" description="Polar residues" evidence="2">
    <location>
        <begin position="431"/>
        <end position="440"/>
    </location>
</feature>
<dbReference type="Gene3D" id="3.30.70.330">
    <property type="match status" value="1"/>
</dbReference>
<feature type="compositionally biased region" description="Gly residues" evidence="2">
    <location>
        <begin position="102"/>
        <end position="128"/>
    </location>
</feature>
<feature type="compositionally biased region" description="Basic and acidic residues" evidence="2">
    <location>
        <begin position="242"/>
        <end position="264"/>
    </location>
</feature>
<dbReference type="PROSITE" id="PS50102">
    <property type="entry name" value="RRM"/>
    <property type="match status" value="1"/>
</dbReference>
<dbReference type="SMART" id="SM00360">
    <property type="entry name" value="RRM"/>
    <property type="match status" value="1"/>
</dbReference>
<dbReference type="InterPro" id="IPR012677">
    <property type="entry name" value="Nucleotide-bd_a/b_plait_sf"/>
</dbReference>
<dbReference type="GO" id="GO:0003723">
    <property type="term" value="F:RNA binding"/>
    <property type="evidence" value="ECO:0007669"/>
    <property type="project" value="UniProtKB-UniRule"/>
</dbReference>
<feature type="domain" description="RRM" evidence="3">
    <location>
        <begin position="10"/>
        <end position="88"/>
    </location>
</feature>
<organism evidence="4 5">
    <name type="scientific">Magallana gigas</name>
    <name type="common">Pacific oyster</name>
    <name type="synonym">Crassostrea gigas</name>
    <dbReference type="NCBI Taxonomy" id="29159"/>
    <lineage>
        <taxon>Eukaryota</taxon>
        <taxon>Metazoa</taxon>
        <taxon>Spiralia</taxon>
        <taxon>Lophotrochozoa</taxon>
        <taxon>Mollusca</taxon>
        <taxon>Bivalvia</taxon>
        <taxon>Autobranchia</taxon>
        <taxon>Pteriomorphia</taxon>
        <taxon>Ostreida</taxon>
        <taxon>Ostreoidea</taxon>
        <taxon>Ostreidae</taxon>
        <taxon>Magallana</taxon>
    </lineage>
</organism>
<keyword evidence="1" id="KW-0694">RNA-binding</keyword>
<feature type="compositionally biased region" description="Low complexity" evidence="2">
    <location>
        <begin position="277"/>
        <end position="292"/>
    </location>
</feature>
<feature type="compositionally biased region" description="Basic and acidic residues" evidence="2">
    <location>
        <begin position="129"/>
        <end position="176"/>
    </location>
</feature>
<sequence>MPAAEADRPGKVFVGGLASDIDEAVLEKYFSHYGRLTEVIVKRDKNTQQTRGYAFITFENPYDAEDAIKEMDKKEIHGRQIYVEQAVKPRHETQNLRPPPRGGGFRGAPRGSRGGGRGGGGSRGGPRGRMGDGHMDRSRSPIRQRPDRGRPDRDFSRSDRGGRDGFDGPQRRDFGGDRYGGMDRGAPPRSRDPPMSRGRDYSPSSRDFGRGSAPDRMSRGSARDFQSSRYDPPPRDFSPPPRDFHSSRDMIIERGPTSRDRMSTRDYGSPQNTRDFGGSMSRGGSSMYAGSRDQGMGSREVYVGGRDRDLPSSRDYMTSREFSSRGGSSRGGLSRGGGEFDRGQPLDDSYRDSGRGGPLSRGPPSRGFSSMGSQRDSGRPSHDMYESSNRGQSRGGPPSNRGPPSRGPPPRGVPSRGPPPRDDRDRGGYSTGQRRPSNMDSRGGGPPMKRARPSGMSSRGSMRR</sequence>
<dbReference type="InterPro" id="IPR000504">
    <property type="entry name" value="RRM_dom"/>
</dbReference>
<evidence type="ECO:0000256" key="1">
    <source>
        <dbReference type="PROSITE-ProRule" id="PRU00176"/>
    </source>
</evidence>
<dbReference type="SUPFAM" id="SSF54928">
    <property type="entry name" value="RNA-binding domain, RBD"/>
    <property type="match status" value="1"/>
</dbReference>
<feature type="compositionally biased region" description="Low complexity" evidence="2">
    <location>
        <begin position="390"/>
        <end position="404"/>
    </location>
</feature>
<dbReference type="EnsemblMetazoa" id="G16197.13">
    <property type="protein sequence ID" value="G16197.13:cds"/>
    <property type="gene ID" value="G16197"/>
</dbReference>
<evidence type="ECO:0000256" key="2">
    <source>
        <dbReference type="SAM" id="MobiDB-lite"/>
    </source>
</evidence>
<feature type="compositionally biased region" description="Low complexity" evidence="2">
    <location>
        <begin position="358"/>
        <end position="373"/>
    </location>
</feature>
<protein>
    <recommendedName>
        <fullName evidence="3">RRM domain-containing protein</fullName>
    </recommendedName>
</protein>